<dbReference type="Pfam" id="PF00166">
    <property type="entry name" value="Cpn10"/>
    <property type="match status" value="1"/>
</dbReference>
<dbReference type="PRINTS" id="PR00297">
    <property type="entry name" value="CHAPERONIN10"/>
</dbReference>
<dbReference type="InterPro" id="IPR037124">
    <property type="entry name" value="Chaperonin_GroES_sf"/>
</dbReference>
<dbReference type="CDD" id="cd00320">
    <property type="entry name" value="cpn10"/>
    <property type="match status" value="1"/>
</dbReference>
<dbReference type="GO" id="GO:0051082">
    <property type="term" value="F:unfolded protein binding"/>
    <property type="evidence" value="ECO:0007669"/>
    <property type="project" value="TreeGrafter"/>
</dbReference>
<evidence type="ECO:0000256" key="4">
    <source>
        <dbReference type="RuleBase" id="RU000535"/>
    </source>
</evidence>
<dbReference type="GO" id="GO:0046872">
    <property type="term" value="F:metal ion binding"/>
    <property type="evidence" value="ECO:0007669"/>
    <property type="project" value="TreeGrafter"/>
</dbReference>
<dbReference type="GO" id="GO:0051087">
    <property type="term" value="F:protein-folding chaperone binding"/>
    <property type="evidence" value="ECO:0007669"/>
    <property type="project" value="TreeGrafter"/>
</dbReference>
<dbReference type="GO" id="GO:0044183">
    <property type="term" value="F:protein folding chaperone"/>
    <property type="evidence" value="ECO:0007669"/>
    <property type="project" value="InterPro"/>
</dbReference>
<name>A0AA43UCA0_9LACT</name>
<keyword evidence="3" id="KW-0963">Cytoplasm</keyword>
<evidence type="ECO:0000256" key="1">
    <source>
        <dbReference type="ARBA" id="ARBA00006975"/>
    </source>
</evidence>
<evidence type="ECO:0000313" key="6">
    <source>
        <dbReference type="Proteomes" id="UP001171751"/>
    </source>
</evidence>
<dbReference type="NCBIfam" id="NF001534">
    <property type="entry name" value="PRK00364.2-5"/>
    <property type="match status" value="1"/>
</dbReference>
<accession>A0AA43UCA0</accession>
<dbReference type="SMART" id="SM00883">
    <property type="entry name" value="Cpn10"/>
    <property type="match status" value="1"/>
</dbReference>
<keyword evidence="6" id="KW-1185">Reference proteome</keyword>
<dbReference type="InterPro" id="IPR020818">
    <property type="entry name" value="Chaperonin_GroES"/>
</dbReference>
<comment type="subcellular location">
    <subcellularLocation>
        <location evidence="3">Cytoplasm</location>
    </subcellularLocation>
</comment>
<dbReference type="GO" id="GO:0005737">
    <property type="term" value="C:cytoplasm"/>
    <property type="evidence" value="ECO:0007669"/>
    <property type="project" value="UniProtKB-SubCell"/>
</dbReference>
<dbReference type="InterPro" id="IPR011032">
    <property type="entry name" value="GroES-like_sf"/>
</dbReference>
<dbReference type="AlphaFoldDB" id="A0AA43UCA0"/>
<comment type="similarity">
    <text evidence="1 3 4">Belongs to the GroES chaperonin family.</text>
</comment>
<dbReference type="PANTHER" id="PTHR10772:SF58">
    <property type="entry name" value="CO-CHAPERONIN GROES"/>
    <property type="match status" value="1"/>
</dbReference>
<protein>
    <recommendedName>
        <fullName evidence="3">Co-chaperonin GroES</fullName>
    </recommendedName>
    <alternativeName>
        <fullName evidence="3">10 kDa chaperonin</fullName>
    </alternativeName>
    <alternativeName>
        <fullName evidence="3">Chaperonin-10</fullName>
        <shortName evidence="3">Cpn10</shortName>
    </alternativeName>
</protein>
<comment type="caution">
    <text evidence="5">The sequence shown here is derived from an EMBL/GenBank/DDBJ whole genome shotgun (WGS) entry which is preliminary data.</text>
</comment>
<evidence type="ECO:0000256" key="3">
    <source>
        <dbReference type="HAMAP-Rule" id="MF_00580"/>
    </source>
</evidence>
<sequence>MLKPLGNRVILEITEEEETKTDSGLVLTGAAKEKPQTGTVLAVGPGKLSDNGVVTALTVEKGDVVLFEKYAGTEVSYGDKNYLAISENDIIAVVE</sequence>
<keyword evidence="2 3" id="KW-0143">Chaperone</keyword>
<dbReference type="SUPFAM" id="SSF50129">
    <property type="entry name" value="GroES-like"/>
    <property type="match status" value="1"/>
</dbReference>
<comment type="function">
    <text evidence="3 4">Together with the chaperonin GroEL, plays an essential role in assisting protein folding. The GroEL-GroES system forms a nano-cage that allows encapsulation of the non-native substrate proteins and provides a physical environment optimized to promote and accelerate protein folding. GroES binds to the apical surface of the GroEL ring, thereby capping the opening of the GroEL channel.</text>
</comment>
<dbReference type="Gene3D" id="2.30.33.40">
    <property type="entry name" value="GroES chaperonin"/>
    <property type="match status" value="1"/>
</dbReference>
<dbReference type="GO" id="GO:0005524">
    <property type="term" value="F:ATP binding"/>
    <property type="evidence" value="ECO:0007669"/>
    <property type="project" value="InterPro"/>
</dbReference>
<gene>
    <name evidence="3 5" type="primary">groES</name>
    <name evidence="3" type="synonym">groS</name>
    <name evidence="5" type="ORF">Q4F26_03210</name>
</gene>
<evidence type="ECO:0000313" key="5">
    <source>
        <dbReference type="EMBL" id="MDO5457330.1"/>
    </source>
</evidence>
<dbReference type="FunFam" id="2.30.33.40:FF:000001">
    <property type="entry name" value="10 kDa chaperonin"/>
    <property type="match status" value="1"/>
</dbReference>
<comment type="subunit">
    <text evidence="3">Heptamer of 7 subunits arranged in a ring. Interacts with the chaperonin GroEL.</text>
</comment>
<dbReference type="EMBL" id="JAUNQW010000009">
    <property type="protein sequence ID" value="MDO5457330.1"/>
    <property type="molecule type" value="Genomic_DNA"/>
</dbReference>
<dbReference type="PANTHER" id="PTHR10772">
    <property type="entry name" value="10 KDA HEAT SHOCK PROTEIN"/>
    <property type="match status" value="1"/>
</dbReference>
<dbReference type="NCBIfam" id="NF001531">
    <property type="entry name" value="PRK00364.2-2"/>
    <property type="match status" value="1"/>
</dbReference>
<proteinExistence type="inferred from homology"/>
<organism evidence="5 6">
    <name type="scientific">Atopococcus tabaci</name>
    <dbReference type="NCBI Taxonomy" id="269774"/>
    <lineage>
        <taxon>Bacteria</taxon>
        <taxon>Bacillati</taxon>
        <taxon>Bacillota</taxon>
        <taxon>Bacilli</taxon>
        <taxon>Lactobacillales</taxon>
        <taxon>Carnobacteriaceae</taxon>
        <taxon>Atopococcus</taxon>
    </lineage>
</organism>
<dbReference type="HAMAP" id="MF_00580">
    <property type="entry name" value="CH10"/>
    <property type="match status" value="1"/>
</dbReference>
<evidence type="ECO:0000256" key="2">
    <source>
        <dbReference type="ARBA" id="ARBA00023186"/>
    </source>
</evidence>
<reference evidence="5" key="1">
    <citation type="submission" date="2023-07" db="EMBL/GenBank/DDBJ databases">
        <title>Between Cages and Wild: Unraveling the Impact of Captivity on Animal Microbiomes and Antimicrobial Resistance.</title>
        <authorList>
            <person name="Schmartz G.P."/>
            <person name="Rehner J."/>
            <person name="Schuff M.J."/>
            <person name="Becker S.L."/>
            <person name="Kravczyk M."/>
            <person name="Gurevich A."/>
            <person name="Francke R."/>
            <person name="Mueller R."/>
            <person name="Keller V."/>
            <person name="Keller A."/>
        </authorList>
    </citation>
    <scope>NUCLEOTIDE SEQUENCE</scope>
    <source>
        <strain evidence="5">S39M_St_73</strain>
    </source>
</reference>
<dbReference type="Proteomes" id="UP001171751">
    <property type="component" value="Unassembled WGS sequence"/>
</dbReference>